<feature type="transmembrane region" description="Helical" evidence="2">
    <location>
        <begin position="34"/>
        <end position="57"/>
    </location>
</feature>
<accession>A0A4R0IK93</accession>
<organism evidence="3 4">
    <name type="scientific">Kribbella capetownensis</name>
    <dbReference type="NCBI Taxonomy" id="1572659"/>
    <lineage>
        <taxon>Bacteria</taxon>
        <taxon>Bacillati</taxon>
        <taxon>Actinomycetota</taxon>
        <taxon>Actinomycetes</taxon>
        <taxon>Propionibacteriales</taxon>
        <taxon>Kribbellaceae</taxon>
        <taxon>Kribbella</taxon>
    </lineage>
</organism>
<evidence type="ECO:0000313" key="3">
    <source>
        <dbReference type="EMBL" id="TCC33921.1"/>
    </source>
</evidence>
<sequence>MGHLAPLADPPAPIPSVGSGAPPGGAKLSTILGWAAWIATGLCLLGIFIVAGTMAVAHRRGGAGEHAAGLGWVLVACVLIGSASTLVGILV</sequence>
<evidence type="ECO:0000313" key="4">
    <source>
        <dbReference type="Proteomes" id="UP000293342"/>
    </source>
</evidence>
<dbReference type="AlphaFoldDB" id="A0A4R0IK93"/>
<keyword evidence="4" id="KW-1185">Reference proteome</keyword>
<keyword evidence="2" id="KW-0472">Membrane</keyword>
<protein>
    <submittedName>
        <fullName evidence="3">Uncharacterized protein</fullName>
    </submittedName>
</protein>
<comment type="caution">
    <text evidence="3">The sequence shown here is derived from an EMBL/GenBank/DDBJ whole genome shotgun (WGS) entry which is preliminary data.</text>
</comment>
<proteinExistence type="predicted"/>
<feature type="region of interest" description="Disordered" evidence="1">
    <location>
        <begin position="1"/>
        <end position="20"/>
    </location>
</feature>
<evidence type="ECO:0000256" key="1">
    <source>
        <dbReference type="SAM" id="MobiDB-lite"/>
    </source>
</evidence>
<dbReference type="Proteomes" id="UP000293342">
    <property type="component" value="Unassembled WGS sequence"/>
</dbReference>
<keyword evidence="2" id="KW-0812">Transmembrane</keyword>
<reference evidence="3 4" key="1">
    <citation type="submission" date="2019-02" db="EMBL/GenBank/DDBJ databases">
        <title>Kribbella capetownensis sp. nov. and Kribbella speibonae sp. nov., isolated from soil.</title>
        <authorList>
            <person name="Curtis S.M."/>
            <person name="Norton I."/>
            <person name="Everest G.J."/>
            <person name="Meyers P.R."/>
        </authorList>
    </citation>
    <scope>NUCLEOTIDE SEQUENCE [LARGE SCALE GENOMIC DNA]</scope>
    <source>
        <strain evidence="3 4">YM53</strain>
    </source>
</reference>
<name>A0A4R0IK93_9ACTN</name>
<dbReference type="EMBL" id="SJKD01000019">
    <property type="protein sequence ID" value="TCC33921.1"/>
    <property type="molecule type" value="Genomic_DNA"/>
</dbReference>
<gene>
    <name evidence="3" type="ORF">E0H75_42320</name>
</gene>
<feature type="transmembrane region" description="Helical" evidence="2">
    <location>
        <begin position="69"/>
        <end position="90"/>
    </location>
</feature>
<keyword evidence="2" id="KW-1133">Transmembrane helix</keyword>
<evidence type="ECO:0000256" key="2">
    <source>
        <dbReference type="SAM" id="Phobius"/>
    </source>
</evidence>